<dbReference type="Proteomes" id="UP001486888">
    <property type="component" value="Chromosome"/>
</dbReference>
<gene>
    <name evidence="1" type="ORF">QMQ05_16100</name>
</gene>
<dbReference type="AlphaFoldDB" id="A0AAU6WFB3"/>
<dbReference type="Gene3D" id="3.60.70.12">
    <property type="entry name" value="L-amino peptidase D-ALA esterase/amidase"/>
    <property type="match status" value="1"/>
</dbReference>
<dbReference type="SUPFAM" id="SSF56266">
    <property type="entry name" value="DmpA/ArgJ-like"/>
    <property type="match status" value="1"/>
</dbReference>
<evidence type="ECO:0000313" key="2">
    <source>
        <dbReference type="Proteomes" id="UP001486888"/>
    </source>
</evidence>
<dbReference type="Pfam" id="PF03576">
    <property type="entry name" value="Peptidase_S58"/>
    <property type="match status" value="1"/>
</dbReference>
<proteinExistence type="predicted"/>
<reference evidence="1 2" key="1">
    <citation type="submission" date="2023-05" db="EMBL/GenBank/DDBJ databases">
        <title>Glutamicibacter sp. B1, complete genome.</title>
        <authorList>
            <person name="Long Y.H."/>
            <person name="Fang T."/>
            <person name="Li X.Y."/>
        </authorList>
    </citation>
    <scope>NUCLEOTIDE SEQUENCE [LARGE SCALE GENOMIC DNA]</scope>
    <source>
        <strain evidence="1 2">B1</strain>
    </source>
</reference>
<dbReference type="InterPro" id="IPR005321">
    <property type="entry name" value="Peptidase_S58_DmpA"/>
</dbReference>
<dbReference type="InterPro" id="IPR016117">
    <property type="entry name" value="ArgJ-like_dom_sf"/>
</dbReference>
<name>A0AAU6WFB3_9MICC</name>
<dbReference type="KEGG" id="gey:QMQ05_16100"/>
<organism evidence="1 2">
    <name type="scientific">Glutamicibacter ectropisis</name>
    <dbReference type="NCBI Taxonomy" id="3046593"/>
    <lineage>
        <taxon>Bacteria</taxon>
        <taxon>Bacillati</taxon>
        <taxon>Actinomycetota</taxon>
        <taxon>Actinomycetes</taxon>
        <taxon>Micrococcales</taxon>
        <taxon>Micrococcaceae</taxon>
        <taxon>Glutamicibacter</taxon>
    </lineage>
</organism>
<evidence type="ECO:0000313" key="1">
    <source>
        <dbReference type="EMBL" id="XAO45833.1"/>
    </source>
</evidence>
<dbReference type="EMBL" id="CP125942">
    <property type="protein sequence ID" value="XAO45833.1"/>
    <property type="molecule type" value="Genomic_DNA"/>
</dbReference>
<accession>A0AAU6WFB3</accession>
<protein>
    <submittedName>
        <fullName evidence="1">P1 family peptidase</fullName>
    </submittedName>
</protein>
<sequence length="62" mass="7132">MLEKKPDPVPLDEIKFLPWSQMDALYEATVEAVEEAVLNALVNNRDAIGREGTFRRLCRMLK</sequence>
<keyword evidence="2" id="KW-1185">Reference proteome</keyword>